<organism evidence="1 2">
    <name type="scientific">Lasiosphaeris hirsuta</name>
    <dbReference type="NCBI Taxonomy" id="260670"/>
    <lineage>
        <taxon>Eukaryota</taxon>
        <taxon>Fungi</taxon>
        <taxon>Dikarya</taxon>
        <taxon>Ascomycota</taxon>
        <taxon>Pezizomycotina</taxon>
        <taxon>Sordariomycetes</taxon>
        <taxon>Sordariomycetidae</taxon>
        <taxon>Sordariales</taxon>
        <taxon>Lasiosphaeriaceae</taxon>
        <taxon>Lasiosphaeris</taxon>
    </lineage>
</organism>
<sequence length="212" mass="23555">MTRRSACSRAWWRTLRFQGPEASEIKRERTNRIIERGWASSSPGEDTTTPGPLSVLITALACRCPRCPRCHPRRQSTQASRRVSQSCRAVRFRGGARREPAVWADRQVRFGRIADPMTSRRVSLERNFGRTVSRMSRAGGGNRACCRAARTRGSIVPGPSRELIQGTPKIMAHTAPSVPELGLPCVPWICVTGLPDRPFLCRGRVPSTAHVV</sequence>
<protein>
    <submittedName>
        <fullName evidence="1">Uncharacterized protein</fullName>
    </submittedName>
</protein>
<comment type="caution">
    <text evidence="1">The sequence shown here is derived from an EMBL/GenBank/DDBJ whole genome shotgun (WGS) entry which is preliminary data.</text>
</comment>
<keyword evidence="2" id="KW-1185">Reference proteome</keyword>
<dbReference type="EMBL" id="JAUKUA010000006">
    <property type="protein sequence ID" value="KAK0708605.1"/>
    <property type="molecule type" value="Genomic_DNA"/>
</dbReference>
<accession>A0AA40DMG7</accession>
<gene>
    <name evidence="1" type="ORF">B0H67DRAFT_345018</name>
</gene>
<evidence type="ECO:0000313" key="2">
    <source>
        <dbReference type="Proteomes" id="UP001172102"/>
    </source>
</evidence>
<proteinExistence type="predicted"/>
<dbReference type="AlphaFoldDB" id="A0AA40DMG7"/>
<dbReference type="Proteomes" id="UP001172102">
    <property type="component" value="Unassembled WGS sequence"/>
</dbReference>
<evidence type="ECO:0000313" key="1">
    <source>
        <dbReference type="EMBL" id="KAK0708605.1"/>
    </source>
</evidence>
<reference evidence="1" key="1">
    <citation type="submission" date="2023-06" db="EMBL/GenBank/DDBJ databases">
        <title>Genome-scale phylogeny and comparative genomics of the fungal order Sordariales.</title>
        <authorList>
            <consortium name="Lawrence Berkeley National Laboratory"/>
            <person name="Hensen N."/>
            <person name="Bonometti L."/>
            <person name="Westerberg I."/>
            <person name="Brannstrom I.O."/>
            <person name="Guillou S."/>
            <person name="Cros-Aarteil S."/>
            <person name="Calhoun S."/>
            <person name="Haridas S."/>
            <person name="Kuo A."/>
            <person name="Mondo S."/>
            <person name="Pangilinan J."/>
            <person name="Riley R."/>
            <person name="Labutti K."/>
            <person name="Andreopoulos B."/>
            <person name="Lipzen A."/>
            <person name="Chen C."/>
            <person name="Yanf M."/>
            <person name="Daum C."/>
            <person name="Ng V."/>
            <person name="Clum A."/>
            <person name="Steindorff A."/>
            <person name="Ohm R."/>
            <person name="Martin F."/>
            <person name="Silar P."/>
            <person name="Natvig D."/>
            <person name="Lalanne C."/>
            <person name="Gautier V."/>
            <person name="Ament-Velasquez S.L."/>
            <person name="Kruys A."/>
            <person name="Hutchinson M.I."/>
            <person name="Powell A.J."/>
            <person name="Barry K."/>
            <person name="Miller A.N."/>
            <person name="Grigoriev I.V."/>
            <person name="Debuchy R."/>
            <person name="Gladieux P."/>
            <person name="Thoren M.H."/>
            <person name="Johannesson H."/>
        </authorList>
    </citation>
    <scope>NUCLEOTIDE SEQUENCE</scope>
    <source>
        <strain evidence="1">SMH4607-1</strain>
    </source>
</reference>
<name>A0AA40DMG7_9PEZI</name>